<name>A0A285KRQ4_9NOCA</name>
<accession>A0A285KRQ4</accession>
<dbReference type="GO" id="GO:0016874">
    <property type="term" value="F:ligase activity"/>
    <property type="evidence" value="ECO:0007669"/>
    <property type="project" value="UniProtKB-KW"/>
</dbReference>
<dbReference type="EMBL" id="OBEG01000001">
    <property type="protein sequence ID" value="SNY75295.1"/>
    <property type="molecule type" value="Genomic_DNA"/>
</dbReference>
<evidence type="ECO:0000313" key="2">
    <source>
        <dbReference type="Proteomes" id="UP000219565"/>
    </source>
</evidence>
<dbReference type="InterPro" id="IPR009097">
    <property type="entry name" value="Cyclic_Pdiesterase"/>
</dbReference>
<gene>
    <name evidence="1" type="ORF">SAMN04244553_0466</name>
</gene>
<dbReference type="SUPFAM" id="SSF55144">
    <property type="entry name" value="LigT-like"/>
    <property type="match status" value="1"/>
</dbReference>
<protein>
    <submittedName>
        <fullName evidence="1">2'-5' RNA ligase superfamily protein</fullName>
    </submittedName>
</protein>
<organism evidence="1 2">
    <name type="scientific">Nocardia amikacinitolerans</name>
    <dbReference type="NCBI Taxonomy" id="756689"/>
    <lineage>
        <taxon>Bacteria</taxon>
        <taxon>Bacillati</taxon>
        <taxon>Actinomycetota</taxon>
        <taxon>Actinomycetes</taxon>
        <taxon>Mycobacteriales</taxon>
        <taxon>Nocardiaceae</taxon>
        <taxon>Nocardia</taxon>
    </lineage>
</organism>
<dbReference type="Gene3D" id="3.90.1140.10">
    <property type="entry name" value="Cyclic phosphodiesterase"/>
    <property type="match status" value="1"/>
</dbReference>
<reference evidence="1 2" key="1">
    <citation type="submission" date="2017-09" db="EMBL/GenBank/DDBJ databases">
        <authorList>
            <person name="Ehlers B."/>
            <person name="Leendertz F.H."/>
        </authorList>
    </citation>
    <scope>NUCLEOTIDE SEQUENCE [LARGE SCALE GENOMIC DNA]</scope>
    <source>
        <strain evidence="1 2">DSM 45537</strain>
    </source>
</reference>
<sequence>MNSAGPERRDPRRGPLGYYWFITFEHASDLHSLTEELRQAIDTTYFAPVSTNGLHLTLDRIAYINECTPEQLDSIAAAARRACKNQPPFSMMFEQLGNLCGAIGFKVSPAERVRGLRDELRSATISVLPEAPIKGSSSDPHVTVAYPVGEDLSAMAAATADRMSTMVRRVDVTVSEAVMVLLERRRHGYWWKEITRIPLGK</sequence>
<dbReference type="AlphaFoldDB" id="A0A285KRQ4"/>
<keyword evidence="2" id="KW-1185">Reference proteome</keyword>
<evidence type="ECO:0000313" key="1">
    <source>
        <dbReference type="EMBL" id="SNY75295.1"/>
    </source>
</evidence>
<proteinExistence type="predicted"/>
<dbReference type="Pfam" id="PF13563">
    <property type="entry name" value="2_5_RNA_ligase2"/>
    <property type="match status" value="1"/>
</dbReference>
<dbReference type="Proteomes" id="UP000219565">
    <property type="component" value="Unassembled WGS sequence"/>
</dbReference>
<keyword evidence="1" id="KW-0436">Ligase</keyword>